<dbReference type="RefSeq" id="WP_345458734.1">
    <property type="nucleotide sequence ID" value="NZ_BAABKG010000003.1"/>
</dbReference>
<comment type="caution">
    <text evidence="1">The sequence shown here is derived from an EMBL/GenBank/DDBJ whole genome shotgun (WGS) entry which is preliminary data.</text>
</comment>
<dbReference type="Proteomes" id="UP001500221">
    <property type="component" value="Unassembled WGS sequence"/>
</dbReference>
<proteinExistence type="predicted"/>
<keyword evidence="2" id="KW-1185">Reference proteome</keyword>
<organism evidence="1 2">
    <name type="scientific">Nocardioides marinquilinus</name>
    <dbReference type="NCBI Taxonomy" id="1210400"/>
    <lineage>
        <taxon>Bacteria</taxon>
        <taxon>Bacillati</taxon>
        <taxon>Actinomycetota</taxon>
        <taxon>Actinomycetes</taxon>
        <taxon>Propionibacteriales</taxon>
        <taxon>Nocardioidaceae</taxon>
        <taxon>Nocardioides</taxon>
    </lineage>
</organism>
<accession>A0ABP9PPZ2</accession>
<evidence type="ECO:0008006" key="3">
    <source>
        <dbReference type="Google" id="ProtNLM"/>
    </source>
</evidence>
<reference evidence="2" key="1">
    <citation type="journal article" date="2019" name="Int. J. Syst. Evol. Microbiol.">
        <title>The Global Catalogue of Microorganisms (GCM) 10K type strain sequencing project: providing services to taxonomists for standard genome sequencing and annotation.</title>
        <authorList>
            <consortium name="The Broad Institute Genomics Platform"/>
            <consortium name="The Broad Institute Genome Sequencing Center for Infectious Disease"/>
            <person name="Wu L."/>
            <person name="Ma J."/>
        </authorList>
    </citation>
    <scope>NUCLEOTIDE SEQUENCE [LARGE SCALE GENOMIC DNA]</scope>
    <source>
        <strain evidence="2">JCM 18459</strain>
    </source>
</reference>
<dbReference type="EMBL" id="BAABKG010000003">
    <property type="protein sequence ID" value="GAA5149365.1"/>
    <property type="molecule type" value="Genomic_DNA"/>
</dbReference>
<evidence type="ECO:0000313" key="1">
    <source>
        <dbReference type="EMBL" id="GAA5149365.1"/>
    </source>
</evidence>
<name>A0ABP9PPZ2_9ACTN</name>
<evidence type="ECO:0000313" key="2">
    <source>
        <dbReference type="Proteomes" id="UP001500221"/>
    </source>
</evidence>
<protein>
    <recommendedName>
        <fullName evidence="3">Acetone carboxylase</fullName>
    </recommendedName>
</protein>
<gene>
    <name evidence="1" type="ORF">GCM10023340_24550</name>
</gene>
<sequence>MTLDGSAGADAGPDVDVCSARGCRAPAVWQLGWNNPRLHAPDRRKVWLACEEHRESLSAFLEARGFLRDVAAHAG</sequence>